<organism evidence="2 3">
    <name type="scientific">Nocardia albiluteola</name>
    <dbReference type="NCBI Taxonomy" id="2842303"/>
    <lineage>
        <taxon>Bacteria</taxon>
        <taxon>Bacillati</taxon>
        <taxon>Actinomycetota</taxon>
        <taxon>Actinomycetes</taxon>
        <taxon>Mycobacteriales</taxon>
        <taxon>Nocardiaceae</taxon>
        <taxon>Nocardia</taxon>
    </lineage>
</organism>
<dbReference type="InterPro" id="IPR036894">
    <property type="entry name" value="YbaB-like_sf"/>
</dbReference>
<dbReference type="Proteomes" id="UP000733379">
    <property type="component" value="Unassembled WGS sequence"/>
</dbReference>
<evidence type="ECO:0000313" key="3">
    <source>
        <dbReference type="Proteomes" id="UP000733379"/>
    </source>
</evidence>
<dbReference type="Gene3D" id="3.30.1310.10">
    <property type="entry name" value="Nucleoid-associated protein YbaB-like domain"/>
    <property type="match status" value="1"/>
</dbReference>
<accession>A0ABS6B414</accession>
<comment type="caution">
    <text evidence="2">The sequence shown here is derived from an EMBL/GenBank/DDBJ whole genome shotgun (WGS) entry which is preliminary data.</text>
</comment>
<reference evidence="2 3" key="1">
    <citation type="submission" date="2021-06" db="EMBL/GenBank/DDBJ databases">
        <title>Actinomycetes sequencing.</title>
        <authorList>
            <person name="Shan Q."/>
        </authorList>
    </citation>
    <scope>NUCLEOTIDE SEQUENCE [LARGE SCALE GENOMIC DNA]</scope>
    <source>
        <strain evidence="2 3">NEAU-G5</strain>
    </source>
</reference>
<gene>
    <name evidence="2" type="ORF">KO481_25480</name>
</gene>
<evidence type="ECO:0000256" key="1">
    <source>
        <dbReference type="SAM" id="MobiDB-lite"/>
    </source>
</evidence>
<dbReference type="EMBL" id="JAHKNI010000009">
    <property type="protein sequence ID" value="MBU3064868.1"/>
    <property type="molecule type" value="Genomic_DNA"/>
</dbReference>
<dbReference type="InterPro" id="IPR004401">
    <property type="entry name" value="YbaB/EbfC"/>
</dbReference>
<feature type="region of interest" description="Disordered" evidence="1">
    <location>
        <begin position="129"/>
        <end position="166"/>
    </location>
</feature>
<keyword evidence="3" id="KW-1185">Reference proteome</keyword>
<protein>
    <submittedName>
        <fullName evidence="2">YbaB/EbfC family nucleoid-associated protein</fullName>
    </submittedName>
</protein>
<evidence type="ECO:0000313" key="2">
    <source>
        <dbReference type="EMBL" id="MBU3064868.1"/>
    </source>
</evidence>
<dbReference type="SUPFAM" id="SSF82607">
    <property type="entry name" value="YbaB-like"/>
    <property type="match status" value="1"/>
</dbReference>
<dbReference type="Pfam" id="PF02575">
    <property type="entry name" value="YbaB_DNA_bd"/>
    <property type="match status" value="1"/>
</dbReference>
<name>A0ABS6B414_9NOCA</name>
<proteinExistence type="predicted"/>
<feature type="compositionally biased region" description="Basic and acidic residues" evidence="1">
    <location>
        <begin position="154"/>
        <end position="166"/>
    </location>
</feature>
<sequence>MIHPENRRLAEQTSELVDNFQQAMSRIADARSAQRTMTATASAEHGRIVVTVDVTGAITRTEFSDKVADLPYGAIARGIVTAAQHAAAEVRRKREELLAPLRALRARMPTVDEHLPGLTALAGLRAELPQPVPAPLTPPSEREQYSGPDYGDDMEPRRPAPGILDR</sequence>
<dbReference type="RefSeq" id="WP_215920455.1">
    <property type="nucleotide sequence ID" value="NZ_JAHKNI010000009.1"/>
</dbReference>